<evidence type="ECO:0000313" key="2">
    <source>
        <dbReference type="EMBL" id="EER30170.1"/>
    </source>
</evidence>
<dbReference type="eggNOG" id="ENOG502RR79">
    <property type="taxonomic scope" value="Eukaryota"/>
</dbReference>
<proteinExistence type="predicted"/>
<keyword evidence="3" id="KW-1185">Reference proteome</keyword>
<sequence length="289" mass="32985">MLTRLTVSKNLPCLVRCLSSSAHLCRSIPLVSGSKKVPEKQKSKTTSEERKVFARPKVVSGVKKEENPSISKNVYLPLSVMPKLPKHLEADVKPVGVNFEIPDNFIKKAKPTEPKTTKETRDSVDKIDHAIKHPDNDKALMGIANTIAHFIDPDPNKMYPSTEHPIRKTFSGMSKINPALDKISDEYLWSILPTQSMFGVPPYQKDDPLGFEKWEQKFIEEEEQKRKQEETDEKEYEQFMADLNASESFVSSKGTRKKVDRKLLKKYKKMKKDGKLPNFSPKIVITIED</sequence>
<name>C5MJG7_CANTT</name>
<organism evidence="2 3">
    <name type="scientific">Candida tropicalis (strain ATCC MYA-3404 / T1)</name>
    <name type="common">Yeast</name>
    <dbReference type="NCBI Taxonomy" id="294747"/>
    <lineage>
        <taxon>Eukaryota</taxon>
        <taxon>Fungi</taxon>
        <taxon>Dikarya</taxon>
        <taxon>Ascomycota</taxon>
        <taxon>Saccharomycotina</taxon>
        <taxon>Pichiomycetes</taxon>
        <taxon>Debaryomycetaceae</taxon>
        <taxon>Candida/Lodderomyces clade</taxon>
        <taxon>Candida</taxon>
    </lineage>
</organism>
<dbReference type="EMBL" id="GG692406">
    <property type="protein sequence ID" value="EER30170.1"/>
    <property type="molecule type" value="Genomic_DNA"/>
</dbReference>
<dbReference type="VEuPathDB" id="FungiDB:CTRG_06210"/>
<dbReference type="KEGG" id="ctp:CTRG_06210"/>
<dbReference type="OrthoDB" id="4012429at2759"/>
<accession>C5MJG7</accession>
<reference evidence="2 3" key="1">
    <citation type="journal article" date="2009" name="Nature">
        <title>Evolution of pathogenicity and sexual reproduction in eight Candida genomes.</title>
        <authorList>
            <person name="Butler G."/>
            <person name="Rasmussen M.D."/>
            <person name="Lin M.F."/>
            <person name="Santos M.A."/>
            <person name="Sakthikumar S."/>
            <person name="Munro C.A."/>
            <person name="Rheinbay E."/>
            <person name="Grabherr M."/>
            <person name="Forche A."/>
            <person name="Reedy J.L."/>
            <person name="Agrafioti I."/>
            <person name="Arnaud M.B."/>
            <person name="Bates S."/>
            <person name="Brown A.J."/>
            <person name="Brunke S."/>
            <person name="Costanzo M.C."/>
            <person name="Fitzpatrick D.A."/>
            <person name="de Groot P.W."/>
            <person name="Harris D."/>
            <person name="Hoyer L.L."/>
            <person name="Hube B."/>
            <person name="Klis F.M."/>
            <person name="Kodira C."/>
            <person name="Lennard N."/>
            <person name="Logue M.E."/>
            <person name="Martin R."/>
            <person name="Neiman A.M."/>
            <person name="Nikolaou E."/>
            <person name="Quail M.A."/>
            <person name="Quinn J."/>
            <person name="Santos M.C."/>
            <person name="Schmitzberger F.F."/>
            <person name="Sherlock G."/>
            <person name="Shah P."/>
            <person name="Silverstein K.A."/>
            <person name="Skrzypek M.S."/>
            <person name="Soll D."/>
            <person name="Staggs R."/>
            <person name="Stansfield I."/>
            <person name="Stumpf M.P."/>
            <person name="Sudbery P.E."/>
            <person name="Srikantha T."/>
            <person name="Zeng Q."/>
            <person name="Berman J."/>
            <person name="Berriman M."/>
            <person name="Heitman J."/>
            <person name="Gow N.A."/>
            <person name="Lorenz M.C."/>
            <person name="Birren B.W."/>
            <person name="Kellis M."/>
            <person name="Cuomo C.A."/>
        </authorList>
    </citation>
    <scope>NUCLEOTIDE SEQUENCE [LARGE SCALE GENOMIC DNA]</scope>
    <source>
        <strain evidence="3">ATCC MYA-3404 / T1</strain>
    </source>
</reference>
<feature type="coiled-coil region" evidence="1">
    <location>
        <begin position="211"/>
        <end position="239"/>
    </location>
</feature>
<evidence type="ECO:0000256" key="1">
    <source>
        <dbReference type="SAM" id="Coils"/>
    </source>
</evidence>
<protein>
    <submittedName>
        <fullName evidence="2">Uncharacterized protein</fullName>
    </submittedName>
</protein>
<dbReference type="GeneID" id="8300071"/>
<keyword evidence="1" id="KW-0175">Coiled coil</keyword>
<dbReference type="Proteomes" id="UP000002037">
    <property type="component" value="Unassembled WGS sequence"/>
</dbReference>
<dbReference type="AlphaFoldDB" id="C5MJG7"/>
<evidence type="ECO:0000313" key="3">
    <source>
        <dbReference type="Proteomes" id="UP000002037"/>
    </source>
</evidence>
<dbReference type="RefSeq" id="XP_002546732.1">
    <property type="nucleotide sequence ID" value="XM_002546686.1"/>
</dbReference>
<gene>
    <name evidence="2" type="ORF">CTRG_06210</name>
</gene>